<gene>
    <name evidence="1" type="ORF">GMARGA_LOCUS37968</name>
</gene>
<dbReference type="Gene3D" id="2.40.70.10">
    <property type="entry name" value="Acid Proteases"/>
    <property type="match status" value="1"/>
</dbReference>
<name>A0ABN7X2H5_GIGMA</name>
<feature type="non-terminal residue" evidence="1">
    <location>
        <position position="1"/>
    </location>
</feature>
<evidence type="ECO:0000313" key="1">
    <source>
        <dbReference type="EMBL" id="CAG8846045.1"/>
    </source>
</evidence>
<dbReference type="EMBL" id="CAJVQB010081908">
    <property type="protein sequence ID" value="CAG8846045.1"/>
    <property type="molecule type" value="Genomic_DNA"/>
</dbReference>
<reference evidence="1 2" key="1">
    <citation type="submission" date="2021-06" db="EMBL/GenBank/DDBJ databases">
        <authorList>
            <person name="Kallberg Y."/>
            <person name="Tangrot J."/>
            <person name="Rosling A."/>
        </authorList>
    </citation>
    <scope>NUCLEOTIDE SEQUENCE [LARGE SCALE GENOMIC DNA]</scope>
    <source>
        <strain evidence="1 2">120-4 pot B 10/14</strain>
    </source>
</reference>
<keyword evidence="2" id="KW-1185">Reference proteome</keyword>
<comment type="caution">
    <text evidence="1">The sequence shown here is derived from an EMBL/GenBank/DDBJ whole genome shotgun (WGS) entry which is preliminary data.</text>
</comment>
<evidence type="ECO:0000313" key="2">
    <source>
        <dbReference type="Proteomes" id="UP000789901"/>
    </source>
</evidence>
<organism evidence="1 2">
    <name type="scientific">Gigaspora margarita</name>
    <dbReference type="NCBI Taxonomy" id="4874"/>
    <lineage>
        <taxon>Eukaryota</taxon>
        <taxon>Fungi</taxon>
        <taxon>Fungi incertae sedis</taxon>
        <taxon>Mucoromycota</taxon>
        <taxon>Glomeromycotina</taxon>
        <taxon>Glomeromycetes</taxon>
        <taxon>Diversisporales</taxon>
        <taxon>Gigasporaceae</taxon>
        <taxon>Gigaspora</taxon>
    </lineage>
</organism>
<proteinExistence type="predicted"/>
<sequence>KTLGKVKNVKIMVQNIAIPISLQVLESSDDTLLLGTNWFQKANARIYFDQQKLYLHYLDNSVEVPISNNGVETLAPYQNDSEYESDGGDTFDEFEYEEDNETEEVEGQFVEWSLSVEENPALYLTSIEEVPVKDDDEREEKTVENKILELVNSKDLTRIQEKQAQEFLLARKNMFARGLNDLGCTN</sequence>
<dbReference type="InterPro" id="IPR021109">
    <property type="entry name" value="Peptidase_aspartic_dom_sf"/>
</dbReference>
<accession>A0ABN7X2H5</accession>
<feature type="non-terminal residue" evidence="1">
    <location>
        <position position="186"/>
    </location>
</feature>
<protein>
    <submittedName>
        <fullName evidence="1">28768_t:CDS:1</fullName>
    </submittedName>
</protein>
<dbReference type="Proteomes" id="UP000789901">
    <property type="component" value="Unassembled WGS sequence"/>
</dbReference>